<evidence type="ECO:0000313" key="2">
    <source>
        <dbReference type="Proteomes" id="UP001431429"/>
    </source>
</evidence>
<organism evidence="1 2">
    <name type="scientific">Streptomyces albipurpureus</name>
    <dbReference type="NCBI Taxonomy" id="2897419"/>
    <lineage>
        <taxon>Bacteria</taxon>
        <taxon>Bacillati</taxon>
        <taxon>Actinomycetota</taxon>
        <taxon>Actinomycetes</taxon>
        <taxon>Kitasatosporales</taxon>
        <taxon>Streptomycetaceae</taxon>
        <taxon>Streptomyces</taxon>
    </lineage>
</organism>
<name>A0ABT0V0W6_9ACTN</name>
<protein>
    <submittedName>
        <fullName evidence="1">Uncharacterized protein</fullName>
    </submittedName>
</protein>
<reference evidence="1" key="1">
    <citation type="submission" date="2022-06" db="EMBL/GenBank/DDBJ databases">
        <title>Genome public.</title>
        <authorList>
            <person name="Sun Q."/>
        </authorList>
    </citation>
    <scope>NUCLEOTIDE SEQUENCE</scope>
    <source>
        <strain evidence="1">CWNU-1</strain>
    </source>
</reference>
<proteinExistence type="predicted"/>
<dbReference type="EMBL" id="JAMQAW010000125">
    <property type="protein sequence ID" value="MCM2394395.1"/>
    <property type="molecule type" value="Genomic_DNA"/>
</dbReference>
<accession>A0ABT0V0W6</accession>
<dbReference type="Proteomes" id="UP001431429">
    <property type="component" value="Unassembled WGS sequence"/>
</dbReference>
<keyword evidence="2" id="KW-1185">Reference proteome</keyword>
<sequence>MTRTIPLQHPLDDTGLPVRQVQAPVPAKAAPPPAAAADTSRYDHPLFVRVTPGQYGGWVYSFGAFTGREERPEMPAAVWGDKAVAYEQRRELGRQYAAAQVMWSKARLRAQAQPLLREAAPLWEAWQAAHAELQDTFRAFWNTPDGRWRAQLLRLTDAERAARAAATAWDRTASELAWRVEEQLREAGEDNVLALTVVAREIGLDASGWEIAWAGEYGPGRTPMVEALNGEIAAQRDRLAEVARLAGAIETAQQPA</sequence>
<gene>
    <name evidence="1" type="ORF">NBG84_40050</name>
</gene>
<comment type="caution">
    <text evidence="1">The sequence shown here is derived from an EMBL/GenBank/DDBJ whole genome shotgun (WGS) entry which is preliminary data.</text>
</comment>
<dbReference type="RefSeq" id="WP_250924670.1">
    <property type="nucleotide sequence ID" value="NZ_JAMQAW010000125.1"/>
</dbReference>
<evidence type="ECO:0000313" key="1">
    <source>
        <dbReference type="EMBL" id="MCM2394395.1"/>
    </source>
</evidence>